<feature type="compositionally biased region" description="Polar residues" evidence="1">
    <location>
        <begin position="413"/>
        <end position="439"/>
    </location>
</feature>
<gene>
    <name evidence="2" type="ORF">SNE40_001562</name>
</gene>
<proteinExistence type="predicted"/>
<dbReference type="PANTHER" id="PTHR46745">
    <property type="entry name" value="TSC22 DOMAIN FAMILY PROTEIN 1"/>
    <property type="match status" value="1"/>
</dbReference>
<dbReference type="GO" id="GO:0005829">
    <property type="term" value="C:cytosol"/>
    <property type="evidence" value="ECO:0007669"/>
    <property type="project" value="TreeGrafter"/>
</dbReference>
<feature type="region of interest" description="Disordered" evidence="1">
    <location>
        <begin position="1"/>
        <end position="42"/>
    </location>
</feature>
<dbReference type="PANTHER" id="PTHR46745:SF1">
    <property type="entry name" value="TSC22 DOMAIN FAMILY PROTEIN 1"/>
    <property type="match status" value="1"/>
</dbReference>
<name>A0AAN8KCS1_PATCE</name>
<dbReference type="AlphaFoldDB" id="A0AAN8KCS1"/>
<feature type="compositionally biased region" description="Polar residues" evidence="1">
    <location>
        <begin position="348"/>
        <end position="397"/>
    </location>
</feature>
<dbReference type="GO" id="GO:0043066">
    <property type="term" value="P:negative regulation of apoptotic process"/>
    <property type="evidence" value="ECO:0007669"/>
    <property type="project" value="TreeGrafter"/>
</dbReference>
<feature type="compositionally biased region" description="Polar residues" evidence="1">
    <location>
        <begin position="310"/>
        <end position="321"/>
    </location>
</feature>
<feature type="compositionally biased region" description="Low complexity" evidence="1">
    <location>
        <begin position="401"/>
        <end position="412"/>
    </location>
</feature>
<organism evidence="2 3">
    <name type="scientific">Patella caerulea</name>
    <name type="common">Rayed Mediterranean limpet</name>
    <dbReference type="NCBI Taxonomy" id="87958"/>
    <lineage>
        <taxon>Eukaryota</taxon>
        <taxon>Metazoa</taxon>
        <taxon>Spiralia</taxon>
        <taxon>Lophotrochozoa</taxon>
        <taxon>Mollusca</taxon>
        <taxon>Gastropoda</taxon>
        <taxon>Patellogastropoda</taxon>
        <taxon>Patelloidea</taxon>
        <taxon>Patellidae</taxon>
        <taxon>Patella</taxon>
    </lineage>
</organism>
<evidence type="ECO:0000313" key="3">
    <source>
        <dbReference type="Proteomes" id="UP001347796"/>
    </source>
</evidence>
<feature type="region of interest" description="Disordered" evidence="1">
    <location>
        <begin position="65"/>
        <end position="105"/>
    </location>
</feature>
<feature type="compositionally biased region" description="Low complexity" evidence="1">
    <location>
        <begin position="290"/>
        <end position="304"/>
    </location>
</feature>
<keyword evidence="3" id="KW-1185">Reference proteome</keyword>
<protein>
    <submittedName>
        <fullName evidence="2">Uncharacterized protein</fullName>
    </submittedName>
</protein>
<dbReference type="GO" id="GO:0005634">
    <property type="term" value="C:nucleus"/>
    <property type="evidence" value="ECO:0007669"/>
    <property type="project" value="TreeGrafter"/>
</dbReference>
<evidence type="ECO:0000313" key="2">
    <source>
        <dbReference type="EMBL" id="KAK6196314.1"/>
    </source>
</evidence>
<accession>A0AAN8KCS1</accession>
<evidence type="ECO:0000256" key="1">
    <source>
        <dbReference type="SAM" id="MobiDB-lite"/>
    </source>
</evidence>
<reference evidence="2 3" key="1">
    <citation type="submission" date="2024-01" db="EMBL/GenBank/DDBJ databases">
        <title>The genome of the rayed Mediterranean limpet Patella caerulea (Linnaeus, 1758).</title>
        <authorList>
            <person name="Anh-Thu Weber A."/>
            <person name="Halstead-Nussloch G."/>
        </authorList>
    </citation>
    <scope>NUCLEOTIDE SEQUENCE [LARGE SCALE GENOMIC DNA]</scope>
    <source>
        <strain evidence="2">AATW-2023a</strain>
        <tissue evidence="2">Whole specimen</tissue>
    </source>
</reference>
<feature type="compositionally biased region" description="Low complexity" evidence="1">
    <location>
        <begin position="440"/>
        <end position="462"/>
    </location>
</feature>
<feature type="region of interest" description="Disordered" evidence="1">
    <location>
        <begin position="219"/>
        <end position="465"/>
    </location>
</feature>
<sequence>MAEKSVDSKVGSTVSSKSQLQNTSVSDIAVQEDAEARGTAEYPKVTGDAIPKKKSTFKITSVVTGQYTPNSRGGSGDLTADVDGDSLDDLDESHTEDFSSEMYDISRTTDLDQDALLTPDEVLIAKEKPDNQSRFKVVKIETKEPFRRGRWYCHDYLDTTEKTEKQSDEITVHSGNSSAGNSVHYIHGVDDPSKNPLLAGGTGTVPNMTATETFNSVQGESFKPINPAPHASQPVVSQVAHNQSQRQSTSGLPCDSNQIPSQVPSNTSVSQSQPGIPSVQSGVHQVPPGQSNSSQNLPLSNAQSVPLMPQSMNQTKQSDMNHSAPGPGTQTGQIINAMQPGSHYGEQGFNSQAYSMSNVPGQTSQSQPTCGQTNAFLNNAPKGSSTGESTDLSSTPSVAAPQQPKGQPTGTQSIKSTLSSGNLSGMQLNQLSGQEPNLDSISSSDISSSSTRRQSTTGIRTTQDLQNLVQDTSGIPELTGPLLFAVSGRESPAKETKDESEWYVHFFR</sequence>
<feature type="compositionally biased region" description="Polar residues" evidence="1">
    <location>
        <begin position="234"/>
        <end position="283"/>
    </location>
</feature>
<dbReference type="Proteomes" id="UP001347796">
    <property type="component" value="Unassembled WGS sequence"/>
</dbReference>
<dbReference type="EMBL" id="JAZGQO010000001">
    <property type="protein sequence ID" value="KAK6196314.1"/>
    <property type="molecule type" value="Genomic_DNA"/>
</dbReference>
<feature type="compositionally biased region" description="Acidic residues" evidence="1">
    <location>
        <begin position="80"/>
        <end position="91"/>
    </location>
</feature>
<dbReference type="GO" id="GO:0008284">
    <property type="term" value="P:positive regulation of cell population proliferation"/>
    <property type="evidence" value="ECO:0007669"/>
    <property type="project" value="TreeGrafter"/>
</dbReference>
<feature type="compositionally biased region" description="Polar residues" evidence="1">
    <location>
        <begin position="10"/>
        <end position="26"/>
    </location>
</feature>
<comment type="caution">
    <text evidence="2">The sequence shown here is derived from an EMBL/GenBank/DDBJ whole genome shotgun (WGS) entry which is preliminary data.</text>
</comment>